<organism evidence="1 2">
    <name type="scientific">Oryzihumus leptocrescens</name>
    <dbReference type="NCBI Taxonomy" id="297536"/>
    <lineage>
        <taxon>Bacteria</taxon>
        <taxon>Bacillati</taxon>
        <taxon>Actinomycetota</taxon>
        <taxon>Actinomycetes</taxon>
        <taxon>Micrococcales</taxon>
        <taxon>Intrasporangiaceae</taxon>
        <taxon>Oryzihumus</taxon>
    </lineage>
</organism>
<evidence type="ECO:0000313" key="2">
    <source>
        <dbReference type="Proteomes" id="UP000319514"/>
    </source>
</evidence>
<reference evidence="1 2" key="1">
    <citation type="submission" date="2019-06" db="EMBL/GenBank/DDBJ databases">
        <title>Sequencing the genomes of 1000 actinobacteria strains.</title>
        <authorList>
            <person name="Klenk H.-P."/>
        </authorList>
    </citation>
    <scope>NUCLEOTIDE SEQUENCE [LARGE SCALE GENOMIC DNA]</scope>
    <source>
        <strain evidence="1 2">DSM 18082</strain>
    </source>
</reference>
<evidence type="ECO:0000313" key="1">
    <source>
        <dbReference type="EMBL" id="TQL56929.1"/>
    </source>
</evidence>
<proteinExistence type="predicted"/>
<dbReference type="EMBL" id="VFOQ01000002">
    <property type="protein sequence ID" value="TQL56929.1"/>
    <property type="molecule type" value="Genomic_DNA"/>
</dbReference>
<comment type="caution">
    <text evidence="1">The sequence shown here is derived from an EMBL/GenBank/DDBJ whole genome shotgun (WGS) entry which is preliminary data.</text>
</comment>
<sequence length="95" mass="10133">MTSPSDDDPAPGPVDLFLRIHALSGEDMLVVSRDFGSELEAAQAVARALDGRQSLTFTHASFSRESQESVVVVNPSNVVAIRISRTDSAATGQYL</sequence>
<dbReference type="RefSeq" id="WP_185746262.1">
    <property type="nucleotide sequence ID" value="NZ_BAAAKX010000015.1"/>
</dbReference>
<name>A0A542Z9A6_9MICO</name>
<gene>
    <name evidence="1" type="ORF">FB474_3695</name>
</gene>
<protein>
    <submittedName>
        <fullName evidence="1">Uncharacterized protein</fullName>
    </submittedName>
</protein>
<accession>A0A542Z9A6</accession>
<keyword evidence="2" id="KW-1185">Reference proteome</keyword>
<dbReference type="Proteomes" id="UP000319514">
    <property type="component" value="Unassembled WGS sequence"/>
</dbReference>
<dbReference type="AlphaFoldDB" id="A0A542Z9A6"/>